<organism evidence="1 2">
    <name type="scientific">Duffyella gerundensis</name>
    <dbReference type="NCBI Taxonomy" id="1619313"/>
    <lineage>
        <taxon>Bacteria</taxon>
        <taxon>Pseudomonadati</taxon>
        <taxon>Pseudomonadota</taxon>
        <taxon>Gammaproteobacteria</taxon>
        <taxon>Enterobacterales</taxon>
        <taxon>Erwiniaceae</taxon>
        <taxon>Duffyella</taxon>
    </lineage>
</organism>
<dbReference type="Proteomes" id="UP000059419">
    <property type="component" value="Chromosome 1"/>
</dbReference>
<evidence type="ECO:0000313" key="2">
    <source>
        <dbReference type="Proteomes" id="UP000059419"/>
    </source>
</evidence>
<keyword evidence="2" id="KW-1185">Reference proteome</keyword>
<proteinExistence type="predicted"/>
<dbReference type="AlphaFoldDB" id="A0A0U5L5L3"/>
<name>A0A0U5L5L3_9GAMM</name>
<dbReference type="KEGG" id="ege:EM595_1533"/>
<reference evidence="2" key="1">
    <citation type="submission" date="2015-11" db="EMBL/GenBank/DDBJ databases">
        <authorList>
            <person name="Blom J."/>
        </authorList>
    </citation>
    <scope>NUCLEOTIDE SEQUENCE [LARGE SCALE GENOMIC DNA]</scope>
</reference>
<dbReference type="STRING" id="1619313.EM595_1533"/>
<sequence length="34" mass="3803">MVFAVFARRADDHKPVTFRENAHTSQGSCPTIGR</sequence>
<gene>
    <name evidence="1" type="ORF">EM595_1533</name>
</gene>
<protein>
    <submittedName>
        <fullName evidence="1">Uncharacterized protein</fullName>
    </submittedName>
</protein>
<dbReference type="EMBL" id="LN907827">
    <property type="protein sequence ID" value="CUU23767.1"/>
    <property type="molecule type" value="Genomic_DNA"/>
</dbReference>
<evidence type="ECO:0000313" key="1">
    <source>
        <dbReference type="EMBL" id="CUU23767.1"/>
    </source>
</evidence>
<dbReference type="PATRIC" id="fig|1619313.3.peg.1588"/>
<accession>A0A0U5L5L3</accession>